<dbReference type="InterPro" id="IPR027417">
    <property type="entry name" value="P-loop_NTPase"/>
</dbReference>
<evidence type="ECO:0000256" key="2">
    <source>
        <dbReference type="ARBA" id="ARBA00023134"/>
    </source>
</evidence>
<dbReference type="GO" id="GO:0003924">
    <property type="term" value="F:GTPase activity"/>
    <property type="evidence" value="ECO:0007669"/>
    <property type="project" value="InterPro"/>
</dbReference>
<dbReference type="SMART" id="SM00176">
    <property type="entry name" value="RAN"/>
    <property type="match status" value="1"/>
</dbReference>
<dbReference type="CDD" id="cd00154">
    <property type="entry name" value="Rab"/>
    <property type="match status" value="1"/>
</dbReference>
<protein>
    <submittedName>
        <fullName evidence="4">p-loop containing nucleoside triphosphate hydrolase</fullName>
    </submittedName>
</protein>
<keyword evidence="4" id="KW-0378">Hydrolase</keyword>
<evidence type="ECO:0000313" key="5">
    <source>
        <dbReference type="Proteomes" id="UP000054937"/>
    </source>
</evidence>
<feature type="compositionally biased region" description="Polar residues" evidence="3">
    <location>
        <begin position="264"/>
        <end position="273"/>
    </location>
</feature>
<name>A0A0V0QD87_PSEPJ</name>
<keyword evidence="5" id="KW-1185">Reference proteome</keyword>
<dbReference type="NCBIfam" id="TIGR00231">
    <property type="entry name" value="small_GTP"/>
    <property type="match status" value="1"/>
</dbReference>
<evidence type="ECO:0000313" key="4">
    <source>
        <dbReference type="EMBL" id="KRX00180.1"/>
    </source>
</evidence>
<evidence type="ECO:0000256" key="1">
    <source>
        <dbReference type="ARBA" id="ARBA00022741"/>
    </source>
</evidence>
<dbReference type="EMBL" id="LDAU01000194">
    <property type="protein sequence ID" value="KRX00180.1"/>
    <property type="molecule type" value="Genomic_DNA"/>
</dbReference>
<comment type="caution">
    <text evidence="4">The sequence shown here is derived from an EMBL/GenBank/DDBJ whole genome shotgun (WGS) entry which is preliminary data.</text>
</comment>
<dbReference type="SMART" id="SM00174">
    <property type="entry name" value="RHO"/>
    <property type="match status" value="1"/>
</dbReference>
<dbReference type="SUPFAM" id="SSF52540">
    <property type="entry name" value="P-loop containing nucleoside triphosphate hydrolases"/>
    <property type="match status" value="1"/>
</dbReference>
<accession>A0A0V0QD87</accession>
<feature type="compositionally biased region" description="Polar residues" evidence="3">
    <location>
        <begin position="207"/>
        <end position="230"/>
    </location>
</feature>
<keyword evidence="1" id="KW-0547">Nucleotide-binding</keyword>
<feature type="compositionally biased region" description="Low complexity" evidence="3">
    <location>
        <begin position="236"/>
        <end position="245"/>
    </location>
</feature>
<evidence type="ECO:0000256" key="3">
    <source>
        <dbReference type="SAM" id="MobiDB-lite"/>
    </source>
</evidence>
<dbReference type="SMART" id="SM00175">
    <property type="entry name" value="RAB"/>
    <property type="match status" value="1"/>
</dbReference>
<dbReference type="Pfam" id="PF00071">
    <property type="entry name" value="Ras"/>
    <property type="match status" value="1"/>
</dbReference>
<dbReference type="Gene3D" id="3.40.50.300">
    <property type="entry name" value="P-loop containing nucleotide triphosphate hydrolases"/>
    <property type="match status" value="1"/>
</dbReference>
<dbReference type="PRINTS" id="PR00449">
    <property type="entry name" value="RASTRNSFRMNG"/>
</dbReference>
<dbReference type="OMA" id="KIWINEI"/>
<dbReference type="FunFam" id="3.40.50.300:FF:000808">
    <property type="entry name" value="Small GTP-binding protein, putative"/>
    <property type="match status" value="1"/>
</dbReference>
<keyword evidence="2" id="KW-0342">GTP-binding</keyword>
<reference evidence="4 5" key="1">
    <citation type="journal article" date="2015" name="Sci. Rep.">
        <title>Genome of the facultative scuticociliatosis pathogen Pseudocohnilembus persalinus provides insight into its virulence through horizontal gene transfer.</title>
        <authorList>
            <person name="Xiong J."/>
            <person name="Wang G."/>
            <person name="Cheng J."/>
            <person name="Tian M."/>
            <person name="Pan X."/>
            <person name="Warren A."/>
            <person name="Jiang C."/>
            <person name="Yuan D."/>
            <person name="Miao W."/>
        </authorList>
    </citation>
    <scope>NUCLEOTIDE SEQUENCE [LARGE SCALE GENOMIC DNA]</scope>
    <source>
        <strain evidence="4">36N120E</strain>
    </source>
</reference>
<dbReference type="InterPro" id="IPR001806">
    <property type="entry name" value="Small_GTPase"/>
</dbReference>
<dbReference type="PROSITE" id="PS51419">
    <property type="entry name" value="RAB"/>
    <property type="match status" value="1"/>
</dbReference>
<dbReference type="Proteomes" id="UP000054937">
    <property type="component" value="Unassembled WGS sequence"/>
</dbReference>
<organism evidence="4 5">
    <name type="scientific">Pseudocohnilembus persalinus</name>
    <name type="common">Ciliate</name>
    <dbReference type="NCBI Taxonomy" id="266149"/>
    <lineage>
        <taxon>Eukaryota</taxon>
        <taxon>Sar</taxon>
        <taxon>Alveolata</taxon>
        <taxon>Ciliophora</taxon>
        <taxon>Intramacronucleata</taxon>
        <taxon>Oligohymenophorea</taxon>
        <taxon>Scuticociliatia</taxon>
        <taxon>Philasterida</taxon>
        <taxon>Pseudocohnilembidae</taxon>
        <taxon>Pseudocohnilembus</taxon>
    </lineage>
</organism>
<dbReference type="PROSITE" id="PS51421">
    <property type="entry name" value="RAS"/>
    <property type="match status" value="1"/>
</dbReference>
<dbReference type="InterPro" id="IPR050227">
    <property type="entry name" value="Rab"/>
</dbReference>
<feature type="region of interest" description="Disordered" evidence="3">
    <location>
        <begin position="202"/>
        <end position="287"/>
    </location>
</feature>
<dbReference type="InParanoid" id="A0A0V0QD87"/>
<dbReference type="OrthoDB" id="9989112at2759"/>
<proteinExistence type="predicted"/>
<dbReference type="PROSITE" id="PS51420">
    <property type="entry name" value="RHO"/>
    <property type="match status" value="1"/>
</dbReference>
<dbReference type="PANTHER" id="PTHR47977">
    <property type="entry name" value="RAS-RELATED PROTEIN RAB"/>
    <property type="match status" value="1"/>
</dbReference>
<dbReference type="SMART" id="SM00173">
    <property type="entry name" value="RAS"/>
    <property type="match status" value="1"/>
</dbReference>
<dbReference type="AlphaFoldDB" id="A0A0V0QD87"/>
<gene>
    <name evidence="4" type="ORF">PPERSA_10679</name>
</gene>
<dbReference type="InterPro" id="IPR005225">
    <property type="entry name" value="Small_GTP-bd"/>
</dbReference>
<dbReference type="GO" id="GO:0005525">
    <property type="term" value="F:GTP binding"/>
    <property type="evidence" value="ECO:0007669"/>
    <property type="project" value="UniProtKB-KW"/>
</dbReference>
<sequence length="287" mass="33100">MSSSFGGYSDMQDKAGYLFKVIVVGEQSVGKSSILLQYTKKQFKTEYNVTIGVEFASKQAHIETQDGPQNLTLQIWDTAGQETFKSLVRSFYQKSAAAFIVYNVTKRNSFEQLDNWLEEIKQNAHQDIVTVLIGNKIDNQEEREVTYEEGQQYQQEHDIDLFFETSAKNNINIDQAFQEVSKLVYDKFISNQQFLEKIGQDEGDDSFYSSPEQNSKLKYHNNDSNYNETRPWTDGKQQNISNQKQQKQHLNSTANAKTRAKSSLLENNQNISIKDTQDKKKKKDKCC</sequence>